<evidence type="ECO:0000313" key="2">
    <source>
        <dbReference type="Proteomes" id="UP001378956"/>
    </source>
</evidence>
<evidence type="ECO:0008006" key="3">
    <source>
        <dbReference type="Google" id="ProtNLM"/>
    </source>
</evidence>
<reference evidence="1 2" key="1">
    <citation type="submission" date="2024-03" db="EMBL/GenBank/DDBJ databases">
        <title>Sequence of Lycoming College Course Isolates.</title>
        <authorList>
            <person name="Plotts O."/>
            <person name="Newman J."/>
        </authorList>
    </citation>
    <scope>NUCLEOTIDE SEQUENCE [LARGE SCALE GENOMIC DNA]</scope>
    <source>
        <strain evidence="1 2">CJB-3</strain>
    </source>
</reference>
<name>A0ABU8NPT3_9SPHI</name>
<organism evidence="1 2">
    <name type="scientific">Pedobacter panaciterrae</name>
    <dbReference type="NCBI Taxonomy" id="363849"/>
    <lineage>
        <taxon>Bacteria</taxon>
        <taxon>Pseudomonadati</taxon>
        <taxon>Bacteroidota</taxon>
        <taxon>Sphingobacteriia</taxon>
        <taxon>Sphingobacteriales</taxon>
        <taxon>Sphingobacteriaceae</taxon>
        <taxon>Pedobacter</taxon>
    </lineage>
</organism>
<proteinExistence type="predicted"/>
<gene>
    <name evidence="1" type="ORF">WAE58_14465</name>
</gene>
<sequence>MDPFNIIITSHGEKVDLNIHPQEAGSYKVVCHGGLVGEIFMSKSGSWEAVSADDLDSGGYPIYEYDETSGHADLLLDELVVQDIGKQISDIEGL</sequence>
<dbReference type="Proteomes" id="UP001378956">
    <property type="component" value="Unassembled WGS sequence"/>
</dbReference>
<comment type="caution">
    <text evidence="1">The sequence shown here is derived from an EMBL/GenBank/DDBJ whole genome shotgun (WGS) entry which is preliminary data.</text>
</comment>
<evidence type="ECO:0000313" key="1">
    <source>
        <dbReference type="EMBL" id="MEJ2903646.1"/>
    </source>
</evidence>
<dbReference type="RefSeq" id="WP_172660179.1">
    <property type="nucleotide sequence ID" value="NZ_CBFGNQ010000015.1"/>
</dbReference>
<keyword evidence="2" id="KW-1185">Reference proteome</keyword>
<dbReference type="EMBL" id="JBBEUB010000004">
    <property type="protein sequence ID" value="MEJ2903646.1"/>
    <property type="molecule type" value="Genomic_DNA"/>
</dbReference>
<accession>A0ABU8NPT3</accession>
<protein>
    <recommendedName>
        <fullName evidence="3">Immunity protein 53 of polymorphic toxin system</fullName>
    </recommendedName>
</protein>